<evidence type="ECO:0000313" key="2">
    <source>
        <dbReference type="Proteomes" id="UP001370490"/>
    </source>
</evidence>
<comment type="caution">
    <text evidence="1">The sequence shown here is derived from an EMBL/GenBank/DDBJ whole genome shotgun (WGS) entry which is preliminary data.</text>
</comment>
<organism evidence="1 2">
    <name type="scientific">Dillenia turbinata</name>
    <dbReference type="NCBI Taxonomy" id="194707"/>
    <lineage>
        <taxon>Eukaryota</taxon>
        <taxon>Viridiplantae</taxon>
        <taxon>Streptophyta</taxon>
        <taxon>Embryophyta</taxon>
        <taxon>Tracheophyta</taxon>
        <taxon>Spermatophyta</taxon>
        <taxon>Magnoliopsida</taxon>
        <taxon>eudicotyledons</taxon>
        <taxon>Gunneridae</taxon>
        <taxon>Pentapetalae</taxon>
        <taxon>Dilleniales</taxon>
        <taxon>Dilleniaceae</taxon>
        <taxon>Dillenia</taxon>
    </lineage>
</organism>
<dbReference type="PANTHER" id="PTHR34207:SF17">
    <property type="entry name" value="PROTEIN BIC2"/>
    <property type="match status" value="1"/>
</dbReference>
<dbReference type="GO" id="GO:0009785">
    <property type="term" value="P:blue light signaling pathway"/>
    <property type="evidence" value="ECO:0007669"/>
    <property type="project" value="InterPro"/>
</dbReference>
<dbReference type="EMBL" id="JBAMMX010000015">
    <property type="protein sequence ID" value="KAK6926579.1"/>
    <property type="molecule type" value="Genomic_DNA"/>
</dbReference>
<keyword evidence="2" id="KW-1185">Reference proteome</keyword>
<proteinExistence type="predicted"/>
<accession>A0AAN8Z4W0</accession>
<dbReference type="Proteomes" id="UP001370490">
    <property type="component" value="Unassembled WGS sequence"/>
</dbReference>
<name>A0AAN8Z4W0_9MAGN</name>
<dbReference type="PANTHER" id="PTHR34207">
    <property type="entry name" value="PROTEIN BIC1"/>
    <property type="match status" value="1"/>
</dbReference>
<evidence type="ECO:0008006" key="3">
    <source>
        <dbReference type="Google" id="ProtNLM"/>
    </source>
</evidence>
<protein>
    <recommendedName>
        <fullName evidence="3">Protein BIC1</fullName>
    </recommendedName>
</protein>
<dbReference type="AlphaFoldDB" id="A0AAN8Z4W0"/>
<dbReference type="CDD" id="cd22645">
    <property type="entry name" value="BIC1_CID"/>
    <property type="match status" value="1"/>
</dbReference>
<evidence type="ECO:0000313" key="1">
    <source>
        <dbReference type="EMBL" id="KAK6926579.1"/>
    </source>
</evidence>
<reference evidence="1 2" key="1">
    <citation type="submission" date="2023-12" db="EMBL/GenBank/DDBJ databases">
        <title>A high-quality genome assembly for Dillenia turbinata (Dilleniales).</title>
        <authorList>
            <person name="Chanderbali A."/>
        </authorList>
    </citation>
    <scope>NUCLEOTIDE SEQUENCE [LARGE SCALE GENOMIC DNA]</scope>
    <source>
        <strain evidence="1">LSX21</strain>
        <tissue evidence="1">Leaf</tissue>
    </source>
</reference>
<sequence>MENEYQDSGRERLRRHQREVAGRVMIPDEWGQEELLKDWVDYSSFDALLVPSGIGSAREALVAEGR</sequence>
<gene>
    <name evidence="1" type="ORF">RJ641_008298</name>
</gene>
<dbReference type="InterPro" id="IPR040374">
    <property type="entry name" value="BIC"/>
</dbReference>